<feature type="transmembrane region" description="Helical" evidence="1">
    <location>
        <begin position="67"/>
        <end position="85"/>
    </location>
</feature>
<feature type="transmembrane region" description="Helical" evidence="1">
    <location>
        <begin position="27"/>
        <end position="47"/>
    </location>
</feature>
<dbReference type="PANTHER" id="PTHR38598:SF1">
    <property type="entry name" value="INNER MEMBRANE PROTEIN YJCH"/>
    <property type="match status" value="1"/>
</dbReference>
<evidence type="ECO:0000313" key="2">
    <source>
        <dbReference type="EMBL" id="WZJ22333.1"/>
    </source>
</evidence>
<keyword evidence="3" id="KW-1185">Reference proteome</keyword>
<name>A0ABZ2XJG4_9RHOO</name>
<dbReference type="Proteomes" id="UP001479520">
    <property type="component" value="Chromosome"/>
</dbReference>
<keyword evidence="1" id="KW-1133">Transmembrane helix</keyword>
<dbReference type="PANTHER" id="PTHR38598">
    <property type="entry name" value="INNER MEMBRANE PROTEIN YJCH"/>
    <property type="match status" value="1"/>
</dbReference>
<evidence type="ECO:0000313" key="3">
    <source>
        <dbReference type="Proteomes" id="UP001479520"/>
    </source>
</evidence>
<organism evidence="2 3">
    <name type="scientific">Azonexus hydrophilus</name>
    <dbReference type="NCBI Taxonomy" id="418702"/>
    <lineage>
        <taxon>Bacteria</taxon>
        <taxon>Pseudomonadati</taxon>
        <taxon>Pseudomonadota</taxon>
        <taxon>Betaproteobacteria</taxon>
        <taxon>Rhodocyclales</taxon>
        <taxon>Azonexaceae</taxon>
        <taxon>Azonexus</taxon>
    </lineage>
</organism>
<proteinExistence type="predicted"/>
<reference evidence="2 3" key="1">
    <citation type="submission" date="2024-04" db="EMBL/GenBank/DDBJ databases">
        <title>Dissimilatory iodate-reducing microorganisms contribute to the enrichment of iodine in groundwater.</title>
        <authorList>
            <person name="Jiang Z."/>
        </authorList>
    </citation>
    <scope>NUCLEOTIDE SEQUENCE [LARGE SCALE GENOMIC DNA]</scope>
    <source>
        <strain evidence="2 3">NCP973</strain>
    </source>
</reference>
<evidence type="ECO:0000256" key="1">
    <source>
        <dbReference type="SAM" id="Phobius"/>
    </source>
</evidence>
<dbReference type="EMBL" id="CP151406">
    <property type="protein sequence ID" value="WZJ22333.1"/>
    <property type="molecule type" value="Genomic_DNA"/>
</dbReference>
<protein>
    <submittedName>
        <fullName evidence="2">DUF485 domain-containing protein</fullName>
    </submittedName>
</protein>
<gene>
    <name evidence="2" type="ORF">AADV58_04030</name>
</gene>
<dbReference type="RefSeq" id="WP_341744142.1">
    <property type="nucleotide sequence ID" value="NZ_CP151406.1"/>
</dbReference>
<sequence length="105" mass="11932">MQKQAASCGHIRENPRFLALVRKRNRFAFFLAALIVMAYFSYILVLAFSPHWLALPLFDGMATNTGLLFGLAIIVLTVVLTAVYVRRANREFDADTTEIRRQALK</sequence>
<dbReference type="InterPro" id="IPR052959">
    <property type="entry name" value="Inner_membrane_assoc"/>
</dbReference>
<accession>A0ABZ2XJG4</accession>
<keyword evidence="1" id="KW-0812">Transmembrane</keyword>
<dbReference type="InterPro" id="IPR007436">
    <property type="entry name" value="DUF485"/>
</dbReference>
<dbReference type="Pfam" id="PF04341">
    <property type="entry name" value="DUF485"/>
    <property type="match status" value="1"/>
</dbReference>
<keyword evidence="1" id="KW-0472">Membrane</keyword>